<dbReference type="InterPro" id="IPR006016">
    <property type="entry name" value="UspA"/>
</dbReference>
<name>A0A3M8P4Z2_9BACL</name>
<dbReference type="PRINTS" id="PR01438">
    <property type="entry name" value="UNVRSLSTRESS"/>
</dbReference>
<dbReference type="OrthoDB" id="9777884at2"/>
<organism evidence="3 4">
    <name type="scientific">Planococcus salinus</name>
    <dbReference type="NCBI Taxonomy" id="1848460"/>
    <lineage>
        <taxon>Bacteria</taxon>
        <taxon>Bacillati</taxon>
        <taxon>Bacillota</taxon>
        <taxon>Bacilli</taxon>
        <taxon>Bacillales</taxon>
        <taxon>Caryophanaceae</taxon>
        <taxon>Planococcus</taxon>
    </lineage>
</organism>
<proteinExistence type="inferred from homology"/>
<evidence type="ECO:0000259" key="2">
    <source>
        <dbReference type="Pfam" id="PF00582"/>
    </source>
</evidence>
<dbReference type="InterPro" id="IPR014729">
    <property type="entry name" value="Rossmann-like_a/b/a_fold"/>
</dbReference>
<dbReference type="InterPro" id="IPR006015">
    <property type="entry name" value="Universal_stress_UspA"/>
</dbReference>
<comment type="caution">
    <text evidence="3">The sequence shown here is derived from an EMBL/GenBank/DDBJ whole genome shotgun (WGS) entry which is preliminary data.</text>
</comment>
<accession>A0A3M8P4Z2</accession>
<feature type="domain" description="UspA" evidence="2">
    <location>
        <begin position="1"/>
        <end position="138"/>
    </location>
</feature>
<sequence length="138" mass="15151">MYDSILLAVDGSEQSMRAAKEAARLAAAGRETQVTILHVVQTETSKEALAGASQVELDLSRRKKTLAAEQALQAQQVYYDVKVLYGRPGPAIVEYINGNRFDLVVIGSRGLNRMEKVMRGSVSQRVLNQTDCSVLIVR</sequence>
<evidence type="ECO:0000313" key="3">
    <source>
        <dbReference type="EMBL" id="RNF38736.1"/>
    </source>
</evidence>
<comment type="similarity">
    <text evidence="1">Belongs to the universal stress protein A family.</text>
</comment>
<dbReference type="SUPFAM" id="SSF52402">
    <property type="entry name" value="Adenine nucleotide alpha hydrolases-like"/>
    <property type="match status" value="1"/>
</dbReference>
<gene>
    <name evidence="3" type="ORF">EEX84_12950</name>
</gene>
<dbReference type="CDD" id="cd00293">
    <property type="entry name" value="USP-like"/>
    <property type="match status" value="1"/>
</dbReference>
<dbReference type="PANTHER" id="PTHR46268:SF6">
    <property type="entry name" value="UNIVERSAL STRESS PROTEIN UP12"/>
    <property type="match status" value="1"/>
</dbReference>
<dbReference type="Gene3D" id="3.40.50.620">
    <property type="entry name" value="HUPs"/>
    <property type="match status" value="1"/>
</dbReference>
<protein>
    <submittedName>
        <fullName evidence="3">Universal stress protein</fullName>
    </submittedName>
</protein>
<dbReference type="Proteomes" id="UP000275473">
    <property type="component" value="Unassembled WGS sequence"/>
</dbReference>
<dbReference type="EMBL" id="RIAX01000010">
    <property type="protein sequence ID" value="RNF38736.1"/>
    <property type="molecule type" value="Genomic_DNA"/>
</dbReference>
<dbReference type="AlphaFoldDB" id="A0A3M8P4Z2"/>
<reference evidence="3 4" key="1">
    <citation type="journal article" date="2018" name="Int. J. Syst. Evol. Microbiol.">
        <title>Planococcus salinus sp. nov., a moderately halophilic bacterium isolated from a saline-alkali soil.</title>
        <authorList>
            <person name="Gan L."/>
        </authorList>
    </citation>
    <scope>NUCLEOTIDE SEQUENCE [LARGE SCALE GENOMIC DNA]</scope>
    <source>
        <strain evidence="3 4">LCB217</strain>
    </source>
</reference>
<dbReference type="PANTHER" id="PTHR46268">
    <property type="entry name" value="STRESS RESPONSE PROTEIN NHAX"/>
    <property type="match status" value="1"/>
</dbReference>
<evidence type="ECO:0000313" key="4">
    <source>
        <dbReference type="Proteomes" id="UP000275473"/>
    </source>
</evidence>
<dbReference type="Pfam" id="PF00582">
    <property type="entry name" value="Usp"/>
    <property type="match status" value="1"/>
</dbReference>
<keyword evidence="4" id="KW-1185">Reference proteome</keyword>
<evidence type="ECO:0000256" key="1">
    <source>
        <dbReference type="ARBA" id="ARBA00008791"/>
    </source>
</evidence>
<dbReference type="RefSeq" id="WP_123166075.1">
    <property type="nucleotide sequence ID" value="NZ_RIAX01000010.1"/>
</dbReference>